<gene>
    <name evidence="2" type="ORF">COV84_02785</name>
</gene>
<evidence type="ECO:0000313" key="3">
    <source>
        <dbReference type="Proteomes" id="UP000229317"/>
    </source>
</evidence>
<comment type="caution">
    <text evidence="2">The sequence shown here is derived from an EMBL/GenBank/DDBJ whole genome shotgun (WGS) entry which is preliminary data.</text>
</comment>
<reference evidence="2 3" key="1">
    <citation type="submission" date="2017-09" db="EMBL/GenBank/DDBJ databases">
        <title>Depth-based differentiation of microbial function through sediment-hosted aquifers and enrichment of novel symbionts in the deep terrestrial subsurface.</title>
        <authorList>
            <person name="Probst A.J."/>
            <person name="Ladd B."/>
            <person name="Jarett J.K."/>
            <person name="Geller-Mcgrath D.E."/>
            <person name="Sieber C.M."/>
            <person name="Emerson J.B."/>
            <person name="Anantharaman K."/>
            <person name="Thomas B.C."/>
            <person name="Malmstrom R."/>
            <person name="Stieglmeier M."/>
            <person name="Klingl A."/>
            <person name="Woyke T."/>
            <person name="Ryan C.M."/>
            <person name="Banfield J.F."/>
        </authorList>
    </citation>
    <scope>NUCLEOTIDE SEQUENCE [LARGE SCALE GENOMIC DNA]</scope>
    <source>
        <strain evidence="2">CG11_big_fil_rev_8_21_14_0_20_40_15</strain>
    </source>
</reference>
<proteinExistence type="predicted"/>
<sequence>MILFNRVKVNLYNLNFNCKFMFEKYHKEDFEEAQEKAEIEEKRSEAIPYSTYRNIKMELAQMRAERILGKGQKEAQELNEEYERFKQNALDAVEALETFERKKLGMKEKEEN</sequence>
<name>A0A2H0KV25_9BACT</name>
<feature type="coiled-coil region" evidence="1">
    <location>
        <begin position="68"/>
        <end position="102"/>
    </location>
</feature>
<keyword evidence="1" id="KW-0175">Coiled coil</keyword>
<evidence type="ECO:0000256" key="1">
    <source>
        <dbReference type="SAM" id="Coils"/>
    </source>
</evidence>
<accession>A0A2H0KV25</accession>
<dbReference type="AlphaFoldDB" id="A0A2H0KV25"/>
<dbReference type="EMBL" id="PCVO01000043">
    <property type="protein sequence ID" value="PIQ75145.1"/>
    <property type="molecule type" value="Genomic_DNA"/>
</dbReference>
<organism evidence="2 3">
    <name type="scientific">Candidatus Portnoybacteria bacterium CG11_big_fil_rev_8_21_14_0_20_40_15</name>
    <dbReference type="NCBI Taxonomy" id="1974817"/>
    <lineage>
        <taxon>Bacteria</taxon>
        <taxon>Candidatus Portnoyibacteriota</taxon>
    </lineage>
</organism>
<dbReference type="Proteomes" id="UP000229317">
    <property type="component" value="Unassembled WGS sequence"/>
</dbReference>
<evidence type="ECO:0000313" key="2">
    <source>
        <dbReference type="EMBL" id="PIQ75145.1"/>
    </source>
</evidence>
<protein>
    <submittedName>
        <fullName evidence="2">Uncharacterized protein</fullName>
    </submittedName>
</protein>